<sequence>MRIPANIKKYFWDTDPDNLKLRGDSYYIISRLLEYGNVKAIKWLLKIYPRRTIKITAKKSRNISGRTKAFWGNIRA</sequence>
<feature type="domain" description="DUF6922" evidence="1">
    <location>
        <begin position="8"/>
        <end position="54"/>
    </location>
</feature>
<evidence type="ECO:0000313" key="2">
    <source>
        <dbReference type="EMBL" id="OGZ36813.1"/>
    </source>
</evidence>
<evidence type="ECO:0000259" key="1">
    <source>
        <dbReference type="Pfam" id="PF21956"/>
    </source>
</evidence>
<gene>
    <name evidence="2" type="ORF">A3J64_02505</name>
</gene>
<name>A0A1G2FFJ3_9BACT</name>
<dbReference type="Proteomes" id="UP000177061">
    <property type="component" value="Unassembled WGS sequence"/>
</dbReference>
<dbReference type="EMBL" id="MHNB01000021">
    <property type="protein sequence ID" value="OGZ36813.1"/>
    <property type="molecule type" value="Genomic_DNA"/>
</dbReference>
<dbReference type="Pfam" id="PF21956">
    <property type="entry name" value="DUF6922"/>
    <property type="match status" value="1"/>
</dbReference>
<reference evidence="2 3" key="1">
    <citation type="journal article" date="2016" name="Nat. Commun.">
        <title>Thousands of microbial genomes shed light on interconnected biogeochemical processes in an aquifer system.</title>
        <authorList>
            <person name="Anantharaman K."/>
            <person name="Brown C.T."/>
            <person name="Hug L.A."/>
            <person name="Sharon I."/>
            <person name="Castelle C.J."/>
            <person name="Probst A.J."/>
            <person name="Thomas B.C."/>
            <person name="Singh A."/>
            <person name="Wilkins M.J."/>
            <person name="Karaoz U."/>
            <person name="Brodie E.L."/>
            <person name="Williams K.H."/>
            <person name="Hubbard S.S."/>
            <person name="Banfield J.F."/>
        </authorList>
    </citation>
    <scope>NUCLEOTIDE SEQUENCE [LARGE SCALE GENOMIC DNA]</scope>
</reference>
<organism evidence="2 3">
    <name type="scientific">Candidatus Portnoybacteria bacterium RIFCSPHIGHO2_12_FULL_38_9</name>
    <dbReference type="NCBI Taxonomy" id="1801997"/>
    <lineage>
        <taxon>Bacteria</taxon>
        <taxon>Candidatus Portnoyibacteriota</taxon>
    </lineage>
</organism>
<dbReference type="InterPro" id="IPR053830">
    <property type="entry name" value="DUF6922"/>
</dbReference>
<dbReference type="AlphaFoldDB" id="A0A1G2FFJ3"/>
<evidence type="ECO:0000313" key="3">
    <source>
        <dbReference type="Proteomes" id="UP000177061"/>
    </source>
</evidence>
<comment type="caution">
    <text evidence="2">The sequence shown here is derived from an EMBL/GenBank/DDBJ whole genome shotgun (WGS) entry which is preliminary data.</text>
</comment>
<accession>A0A1G2FFJ3</accession>
<proteinExistence type="predicted"/>
<protein>
    <recommendedName>
        <fullName evidence="1">DUF6922 domain-containing protein</fullName>
    </recommendedName>
</protein>
<dbReference type="STRING" id="1801997.A3J64_02505"/>